<dbReference type="EMBL" id="CM056744">
    <property type="protein sequence ID" value="KAJ8666765.1"/>
    <property type="molecule type" value="Genomic_DNA"/>
</dbReference>
<organism evidence="1 2">
    <name type="scientific">Eretmocerus hayati</name>
    <dbReference type="NCBI Taxonomy" id="131215"/>
    <lineage>
        <taxon>Eukaryota</taxon>
        <taxon>Metazoa</taxon>
        <taxon>Ecdysozoa</taxon>
        <taxon>Arthropoda</taxon>
        <taxon>Hexapoda</taxon>
        <taxon>Insecta</taxon>
        <taxon>Pterygota</taxon>
        <taxon>Neoptera</taxon>
        <taxon>Endopterygota</taxon>
        <taxon>Hymenoptera</taxon>
        <taxon>Apocrita</taxon>
        <taxon>Proctotrupomorpha</taxon>
        <taxon>Chalcidoidea</taxon>
        <taxon>Aphelinidae</taxon>
        <taxon>Aphelininae</taxon>
        <taxon>Eretmocerus</taxon>
    </lineage>
</organism>
<dbReference type="Proteomes" id="UP001239111">
    <property type="component" value="Chromosome 4"/>
</dbReference>
<proteinExistence type="predicted"/>
<accession>A0ACC2NAU5</accession>
<sequence>MSVDKFGSSLRNSSSEIGVFNENASSSLKWRLGSINSDLQEKYHSSSSQIQNLDSSVREVRTHLKNLEFEYKRRFESLTSQIKQIHSTHRILEEKFEKPIKELQQNSDSSRPVIDGIHASIRKVEQDFLEFSGVTERRVNSVSNRVEKLESSVEGITNQIKELNSHHSHLSSITHSVAQQIELLKEEVQRHEKNLTGHIASARAFEEDFRESLKVKLRKKNEKGITP</sequence>
<evidence type="ECO:0000313" key="1">
    <source>
        <dbReference type="EMBL" id="KAJ8666765.1"/>
    </source>
</evidence>
<name>A0ACC2NAU5_9HYME</name>
<comment type="caution">
    <text evidence="1">The sequence shown here is derived from an EMBL/GenBank/DDBJ whole genome shotgun (WGS) entry which is preliminary data.</text>
</comment>
<evidence type="ECO:0000313" key="2">
    <source>
        <dbReference type="Proteomes" id="UP001239111"/>
    </source>
</evidence>
<gene>
    <name evidence="1" type="ORF">QAD02_008427</name>
</gene>
<protein>
    <submittedName>
        <fullName evidence="1">Uncharacterized protein</fullName>
    </submittedName>
</protein>
<reference evidence="1" key="1">
    <citation type="submission" date="2023-04" db="EMBL/GenBank/DDBJ databases">
        <title>A chromosome-level genome assembly of the parasitoid wasp Eretmocerus hayati.</title>
        <authorList>
            <person name="Zhong Y."/>
            <person name="Liu S."/>
            <person name="Liu Y."/>
        </authorList>
    </citation>
    <scope>NUCLEOTIDE SEQUENCE</scope>
    <source>
        <strain evidence="1">ZJU_SS_LIU_2023</strain>
    </source>
</reference>
<keyword evidence="2" id="KW-1185">Reference proteome</keyword>